<dbReference type="Pfam" id="PF13432">
    <property type="entry name" value="TPR_16"/>
    <property type="match status" value="3"/>
</dbReference>
<reference evidence="4 5" key="1">
    <citation type="submission" date="2019-02" db="EMBL/GenBank/DDBJ databases">
        <title>Deep-cultivation of Planctomycetes and their phenomic and genomic characterization uncovers novel biology.</title>
        <authorList>
            <person name="Wiegand S."/>
            <person name="Jogler M."/>
            <person name="Boedeker C."/>
            <person name="Pinto D."/>
            <person name="Vollmers J."/>
            <person name="Rivas-Marin E."/>
            <person name="Kohn T."/>
            <person name="Peeters S.H."/>
            <person name="Heuer A."/>
            <person name="Rast P."/>
            <person name="Oberbeckmann S."/>
            <person name="Bunk B."/>
            <person name="Jeske O."/>
            <person name="Meyerdierks A."/>
            <person name="Storesund J.E."/>
            <person name="Kallscheuer N."/>
            <person name="Luecker S."/>
            <person name="Lage O.M."/>
            <person name="Pohl T."/>
            <person name="Merkel B.J."/>
            <person name="Hornburger P."/>
            <person name="Mueller R.-W."/>
            <person name="Bruemmer F."/>
            <person name="Labrenz M."/>
            <person name="Spormann A.M."/>
            <person name="Op Den Camp H."/>
            <person name="Overmann J."/>
            <person name="Amann R."/>
            <person name="Jetten M.S.M."/>
            <person name="Mascher T."/>
            <person name="Medema M.H."/>
            <person name="Devos D.P."/>
            <person name="Kaster A.-K."/>
            <person name="Ovreas L."/>
            <person name="Rohde M."/>
            <person name="Galperin M.Y."/>
            <person name="Jogler C."/>
        </authorList>
    </citation>
    <scope>NUCLEOTIDE SEQUENCE [LARGE SCALE GENOMIC DNA]</scope>
    <source>
        <strain evidence="4 5">Pla144</strain>
    </source>
</reference>
<sequence>MTKPLAKKVLLVGWDAADWVMIRPLLDQGYMPTLARLIAEGTSGKLATIRPILSPMLWNSIATGKRADKHGICGFAEPMPDGSGIRPVTSTSRNTKAIWNILSQNQLTSNVVGWFASHPAEPIRGTVVTDYFVSPVKGEPSRSLPQGVCHPERLLKPLVNLKVNPEDLDAQAILPFVPRAAEIDTTKDNRLGRLASLLARTSSIHAASCALMVKEPWDFMAVYYDAIDQFGHHFMPYHPPAMEGISESDAEIYKEVMIGCYRFHDMMLESLLSYAGKDTTVILVSDHGFHSGSGRQDTDGFKDPVSWHRPYGVVCACGPGIKQNETIYGASLLDVTPTILTLLGQSIGEDMDGRPWLEIFDQEVCPSRIPSWDEVDGESGMHSEDRREDPVAAAAAIQQLVYLGYIDAPTGDVQETIRNTTIDLKRNLASALSDSQRIEKAIPLWQELISDSTTDSADHVAYQLELARCYMQLGRLQQCDEILNKLVKETPEETGPLMMLAHLNLHLRKPQEALDWLERARKLSPDLKSLPCALGQAYLQLSKWSDAQHEFQKALDADDEAPVALNGLASVAIERQEFTEAVDYALRAVGLMHHFPRAHCNLGIALAECGMAREAIQALETSVAQAPRMRIAHKWLAELYAQNERDPVKAREHANLAALQNPG</sequence>
<dbReference type="InterPro" id="IPR017850">
    <property type="entry name" value="Alkaline_phosphatase_core_sf"/>
</dbReference>
<dbReference type="SMART" id="SM00028">
    <property type="entry name" value="TPR"/>
    <property type="match status" value="5"/>
</dbReference>
<keyword evidence="5" id="KW-1185">Reference proteome</keyword>
<dbReference type="InterPro" id="IPR019734">
    <property type="entry name" value="TPR_rpt"/>
</dbReference>
<evidence type="ECO:0000256" key="2">
    <source>
        <dbReference type="ARBA" id="ARBA00022803"/>
    </source>
</evidence>
<dbReference type="PANTHER" id="PTHR45586">
    <property type="entry name" value="TPR REPEAT-CONTAINING PROTEIN PA4667"/>
    <property type="match status" value="1"/>
</dbReference>
<feature type="repeat" description="TPR" evidence="3">
    <location>
        <begin position="528"/>
        <end position="561"/>
    </location>
</feature>
<evidence type="ECO:0000256" key="1">
    <source>
        <dbReference type="ARBA" id="ARBA00022737"/>
    </source>
</evidence>
<dbReference type="SUPFAM" id="SSF53649">
    <property type="entry name" value="Alkaline phosphatase-like"/>
    <property type="match status" value="1"/>
</dbReference>
<keyword evidence="2 3" id="KW-0802">TPR repeat</keyword>
<name>A0A5C6CBI8_9BACT</name>
<keyword evidence="1" id="KW-0677">Repeat</keyword>
<dbReference type="InterPro" id="IPR011990">
    <property type="entry name" value="TPR-like_helical_dom_sf"/>
</dbReference>
<dbReference type="EMBL" id="SJPS01000013">
    <property type="protein sequence ID" value="TWU20784.1"/>
    <property type="molecule type" value="Genomic_DNA"/>
</dbReference>
<comment type="caution">
    <text evidence="4">The sequence shown here is derived from an EMBL/GenBank/DDBJ whole genome shotgun (WGS) entry which is preliminary data.</text>
</comment>
<dbReference type="Gene3D" id="3.40.720.10">
    <property type="entry name" value="Alkaline Phosphatase, subunit A"/>
    <property type="match status" value="1"/>
</dbReference>
<organism evidence="4 5">
    <name type="scientific">Bythopirellula polymerisocia</name>
    <dbReference type="NCBI Taxonomy" id="2528003"/>
    <lineage>
        <taxon>Bacteria</taxon>
        <taxon>Pseudomonadati</taxon>
        <taxon>Planctomycetota</taxon>
        <taxon>Planctomycetia</taxon>
        <taxon>Pirellulales</taxon>
        <taxon>Lacipirellulaceae</taxon>
        <taxon>Bythopirellula</taxon>
    </lineage>
</organism>
<accession>A0A5C6CBI8</accession>
<gene>
    <name evidence="4" type="primary">yrrB_5</name>
    <name evidence="4" type="ORF">Pla144_48350</name>
</gene>
<evidence type="ECO:0000313" key="4">
    <source>
        <dbReference type="EMBL" id="TWU20784.1"/>
    </source>
</evidence>
<dbReference type="OrthoDB" id="228738at2"/>
<dbReference type="RefSeq" id="WP_146453051.1">
    <property type="nucleotide sequence ID" value="NZ_SJPS01000013.1"/>
</dbReference>
<dbReference type="InterPro" id="IPR051012">
    <property type="entry name" value="CellSynth/LPSAsmb/PSIAsmb"/>
</dbReference>
<dbReference type="AlphaFoldDB" id="A0A5C6CBI8"/>
<proteinExistence type="predicted"/>
<dbReference type="PROSITE" id="PS50005">
    <property type="entry name" value="TPR"/>
    <property type="match status" value="1"/>
</dbReference>
<evidence type="ECO:0000256" key="3">
    <source>
        <dbReference type="PROSITE-ProRule" id="PRU00339"/>
    </source>
</evidence>
<dbReference type="InterPro" id="IPR002591">
    <property type="entry name" value="Phosphodiest/P_Trfase"/>
</dbReference>
<dbReference type="SUPFAM" id="SSF48452">
    <property type="entry name" value="TPR-like"/>
    <property type="match status" value="1"/>
</dbReference>
<dbReference type="Gene3D" id="1.25.40.10">
    <property type="entry name" value="Tetratricopeptide repeat domain"/>
    <property type="match status" value="1"/>
</dbReference>
<dbReference type="Pfam" id="PF01663">
    <property type="entry name" value="Phosphodiest"/>
    <property type="match status" value="1"/>
</dbReference>
<dbReference type="Proteomes" id="UP000318437">
    <property type="component" value="Unassembled WGS sequence"/>
</dbReference>
<evidence type="ECO:0000313" key="5">
    <source>
        <dbReference type="Proteomes" id="UP000318437"/>
    </source>
</evidence>
<dbReference type="PANTHER" id="PTHR45586:SF1">
    <property type="entry name" value="LIPOPOLYSACCHARIDE ASSEMBLY PROTEIN B"/>
    <property type="match status" value="1"/>
</dbReference>
<protein>
    <submittedName>
        <fullName evidence="4">TPR repeat-containing protein YrrB</fullName>
    </submittedName>
</protein>